<feature type="transmembrane region" description="Helical" evidence="7">
    <location>
        <begin position="48"/>
        <end position="68"/>
    </location>
</feature>
<dbReference type="InterPro" id="IPR051679">
    <property type="entry name" value="DASS-Related_Transporters"/>
</dbReference>
<protein>
    <submittedName>
        <fullName evidence="9">SLC13 family permease</fullName>
    </submittedName>
</protein>
<feature type="transmembrane region" description="Helical" evidence="7">
    <location>
        <begin position="89"/>
        <end position="114"/>
    </location>
</feature>
<dbReference type="Pfam" id="PF03600">
    <property type="entry name" value="CitMHS"/>
    <property type="match status" value="1"/>
</dbReference>
<dbReference type="EMBL" id="NKHF01000072">
    <property type="protein sequence ID" value="PCK30822.1"/>
    <property type="molecule type" value="Genomic_DNA"/>
</dbReference>
<dbReference type="PANTHER" id="PTHR43652:SF2">
    <property type="entry name" value="BASIC AMINO ACID ANTIPORTER YFCC-RELATED"/>
    <property type="match status" value="1"/>
</dbReference>
<evidence type="ECO:0000259" key="8">
    <source>
        <dbReference type="PROSITE" id="PS51202"/>
    </source>
</evidence>
<dbReference type="InterPro" id="IPR036721">
    <property type="entry name" value="RCK_C_sf"/>
</dbReference>
<keyword evidence="3 7" id="KW-0812">Transmembrane</keyword>
<dbReference type="PROSITE" id="PS51202">
    <property type="entry name" value="RCK_C"/>
    <property type="match status" value="2"/>
</dbReference>
<evidence type="ECO:0000256" key="1">
    <source>
        <dbReference type="ARBA" id="ARBA00004141"/>
    </source>
</evidence>
<dbReference type="AlphaFoldDB" id="A0A2A5JN01"/>
<comment type="caution">
    <text evidence="9">The sequence shown here is derived from an EMBL/GenBank/DDBJ whole genome shotgun (WGS) entry which is preliminary data.</text>
</comment>
<feature type="transmembrane region" description="Helical" evidence="7">
    <location>
        <begin position="489"/>
        <end position="507"/>
    </location>
</feature>
<accession>A0A2A5JN01</accession>
<keyword evidence="2" id="KW-0813">Transport</keyword>
<dbReference type="GO" id="GO:0006813">
    <property type="term" value="P:potassium ion transport"/>
    <property type="evidence" value="ECO:0007669"/>
    <property type="project" value="InterPro"/>
</dbReference>
<evidence type="ECO:0000313" key="9">
    <source>
        <dbReference type="EMBL" id="PCK30822.1"/>
    </source>
</evidence>
<keyword evidence="5 7" id="KW-1133">Transmembrane helix</keyword>
<dbReference type="GO" id="GO:0005886">
    <property type="term" value="C:plasma membrane"/>
    <property type="evidence" value="ECO:0007669"/>
    <property type="project" value="TreeGrafter"/>
</dbReference>
<name>A0A2A5JN01_PSEO7</name>
<evidence type="ECO:0000256" key="4">
    <source>
        <dbReference type="ARBA" id="ARBA00022737"/>
    </source>
</evidence>
<gene>
    <name evidence="9" type="ORF">CEX98_15680</name>
</gene>
<feature type="transmembrane region" description="Helical" evidence="7">
    <location>
        <begin position="384"/>
        <end position="416"/>
    </location>
</feature>
<keyword evidence="4" id="KW-0677">Repeat</keyword>
<evidence type="ECO:0000256" key="5">
    <source>
        <dbReference type="ARBA" id="ARBA00022989"/>
    </source>
</evidence>
<dbReference type="GO" id="GO:0008324">
    <property type="term" value="F:monoatomic cation transmembrane transporter activity"/>
    <property type="evidence" value="ECO:0007669"/>
    <property type="project" value="InterPro"/>
</dbReference>
<feature type="domain" description="RCK C-terminal" evidence="8">
    <location>
        <begin position="194"/>
        <end position="278"/>
    </location>
</feature>
<feature type="transmembrane region" description="Helical" evidence="7">
    <location>
        <begin position="165"/>
        <end position="189"/>
    </location>
</feature>
<feature type="transmembrane region" description="Helical" evidence="7">
    <location>
        <begin position="459"/>
        <end position="482"/>
    </location>
</feature>
<feature type="domain" description="RCK C-terminal" evidence="8">
    <location>
        <begin position="279"/>
        <end position="366"/>
    </location>
</feature>
<feature type="transmembrane region" description="Helical" evidence="7">
    <location>
        <begin position="134"/>
        <end position="153"/>
    </location>
</feature>
<proteinExistence type="predicted"/>
<dbReference type="PANTHER" id="PTHR43652">
    <property type="entry name" value="BASIC AMINO ACID ANTIPORTER YFCC-RELATED"/>
    <property type="match status" value="1"/>
</dbReference>
<dbReference type="InterPro" id="IPR004680">
    <property type="entry name" value="Cit_transptr-like_dom"/>
</dbReference>
<evidence type="ECO:0000256" key="2">
    <source>
        <dbReference type="ARBA" id="ARBA00022448"/>
    </source>
</evidence>
<dbReference type="Pfam" id="PF02080">
    <property type="entry name" value="TrkA_C"/>
    <property type="match status" value="2"/>
</dbReference>
<organism evidence="9 10">
    <name type="scientific">Pseudoalteromonas piscicida</name>
    <dbReference type="NCBI Taxonomy" id="43662"/>
    <lineage>
        <taxon>Bacteria</taxon>
        <taxon>Pseudomonadati</taxon>
        <taxon>Pseudomonadota</taxon>
        <taxon>Gammaproteobacteria</taxon>
        <taxon>Alteromonadales</taxon>
        <taxon>Pseudoalteromonadaceae</taxon>
        <taxon>Pseudoalteromonas</taxon>
    </lineage>
</organism>
<reference evidence="10" key="1">
    <citation type="journal article" date="2019" name="Genome Announc.">
        <title>Draft Genome Sequence of Pseudoalteromonas piscicida Strain 36Y ROTHPW, an Hypersaline Seawater Isolate from the South Coast of Sonora, Mexico.</title>
        <authorList>
            <person name="Sanchez-Diaz R."/>
            <person name="Molina-Garza Z.J."/>
            <person name="Cruz-Suarez L.E."/>
            <person name="Selvin J."/>
            <person name="Kiran G.S."/>
            <person name="Ibarra-Gamez J.C."/>
            <person name="Gomez-Gil B."/>
            <person name="Galaviz-Silva L."/>
        </authorList>
    </citation>
    <scope>NUCLEOTIDE SEQUENCE [LARGE SCALE GENOMIC DNA]</scope>
    <source>
        <strain evidence="10">36Y_RITHPW</strain>
    </source>
</reference>
<keyword evidence="6 7" id="KW-0472">Membrane</keyword>
<sequence length="573" mass="61590">MEQVILTGIMLALVVCLFATRINAAWLFTGAIATSYLTGLIDLESMLANYANPSLITLVLLILVSIAIEKTALVKKLAHSMAQGSLAKAVIKLGLSTAFLSSFTNNTAVVASLITTVKESKTHAPSKLLLPLSYTAILGGTLTLIGTSTNLIVNGFAVEAGMAPLGFFDFTLVGLAVLAVGLLTITVMLKYLPDNGKNDDEVVPFYLEGRVEPSSKLVGRTVEENGLRDLKDLFLAEIIRGERRICAVTPQQEILADDVLLFVGDINSVPLLQRFDGLKIVHDKHEKDVEHLVEVVVSQSSRFLGKTIKEIRFREQFHAAIIAIRRGHDRLQGGIGQVELQAGDSLILAPSSDFYALPNLKREFVYISGLDLQTHLSTTKSNTVLASFATVVGLSIFGVVPLVKGLIVLLGALVLLGTIKVPEMKRRFPIELVAIVGSAIGLAKLMIETGLATEISSSLLWLLGDFGPYGAFIAIFVMTVIFTELITNNAAAALSFPVAYALASGFGVNPLPFVMAVAFGASASFISPFGYQTNLMVYSAGNYRIRDYVTMGLPLSLIYSATVLTVIPFVFPF</sequence>
<comment type="subcellular location">
    <subcellularLocation>
        <location evidence="1">Membrane</location>
        <topology evidence="1">Multi-pass membrane protein</topology>
    </subcellularLocation>
</comment>
<dbReference type="InterPro" id="IPR006037">
    <property type="entry name" value="RCK_C"/>
</dbReference>
<dbReference type="OrthoDB" id="9809303at2"/>
<evidence type="ECO:0000313" key="10">
    <source>
        <dbReference type="Proteomes" id="UP000228621"/>
    </source>
</evidence>
<evidence type="ECO:0000256" key="7">
    <source>
        <dbReference type="SAM" id="Phobius"/>
    </source>
</evidence>
<dbReference type="Proteomes" id="UP000228621">
    <property type="component" value="Unassembled WGS sequence"/>
</dbReference>
<feature type="transmembrane region" description="Helical" evidence="7">
    <location>
        <begin position="513"/>
        <end position="531"/>
    </location>
</feature>
<feature type="transmembrane region" description="Helical" evidence="7">
    <location>
        <begin position="428"/>
        <end position="447"/>
    </location>
</feature>
<evidence type="ECO:0000256" key="6">
    <source>
        <dbReference type="ARBA" id="ARBA00023136"/>
    </source>
</evidence>
<keyword evidence="10" id="KW-1185">Reference proteome</keyword>
<evidence type="ECO:0000256" key="3">
    <source>
        <dbReference type="ARBA" id="ARBA00022692"/>
    </source>
</evidence>
<dbReference type="Gene3D" id="3.30.70.1450">
    <property type="entry name" value="Regulator of K+ conductance, C-terminal domain"/>
    <property type="match status" value="2"/>
</dbReference>
<feature type="transmembrane region" description="Helical" evidence="7">
    <location>
        <begin position="552"/>
        <end position="571"/>
    </location>
</feature>
<dbReference type="SUPFAM" id="SSF116726">
    <property type="entry name" value="TrkA C-terminal domain-like"/>
    <property type="match status" value="2"/>
</dbReference>